<dbReference type="EMBL" id="CP022987">
    <property type="protein sequence ID" value="QAA93417.1"/>
    <property type="molecule type" value="Genomic_DNA"/>
</dbReference>
<keyword evidence="5" id="KW-0472">Membrane</keyword>
<dbReference type="SUPFAM" id="SSF48403">
    <property type="entry name" value="Ankyrin repeat"/>
    <property type="match status" value="1"/>
</dbReference>
<keyword evidence="1" id="KW-0677">Repeat</keyword>
<evidence type="ECO:0000313" key="6">
    <source>
        <dbReference type="EMBL" id="QAA93417.1"/>
    </source>
</evidence>
<dbReference type="InterPro" id="IPR036770">
    <property type="entry name" value="Ankyrin_rpt-contain_sf"/>
</dbReference>
<evidence type="ECO:0000256" key="1">
    <source>
        <dbReference type="ARBA" id="ARBA00022737"/>
    </source>
</evidence>
<evidence type="ECO:0000256" key="5">
    <source>
        <dbReference type="SAM" id="Phobius"/>
    </source>
</evidence>
<dbReference type="PROSITE" id="PS50297">
    <property type="entry name" value="ANK_REP_REGION"/>
    <property type="match status" value="3"/>
</dbReference>
<dbReference type="SMART" id="SM00248">
    <property type="entry name" value="ANK"/>
    <property type="match status" value="4"/>
</dbReference>
<reference evidence="6 7" key="1">
    <citation type="submission" date="2017-08" db="EMBL/GenBank/DDBJ databases">
        <authorList>
            <person name="Park S.-J."/>
            <person name="Kim H."/>
        </authorList>
    </citation>
    <scope>NUCLEOTIDE SEQUENCE [LARGE SCALE GENOMIC DNA]</scope>
    <source>
        <strain evidence="7">ye3</strain>
    </source>
</reference>
<dbReference type="KEGG" id="pus:CKA81_05900"/>
<evidence type="ECO:0000256" key="3">
    <source>
        <dbReference type="PROSITE-ProRule" id="PRU00023"/>
    </source>
</evidence>
<dbReference type="PANTHER" id="PTHR24171:SF8">
    <property type="entry name" value="BRCA1-ASSOCIATED RING DOMAIN PROTEIN 1"/>
    <property type="match status" value="1"/>
</dbReference>
<sequence>MLNIKSKALTHLSHFEFLKWRFLVVMVFGLMWGMAALAANPSDWWVHIANDRAESVRSMLARGADPNALSDKGQPAIMQAVRDNAWTVYDVLAAHPKTKIEIVNANGETPLMYLAVVGQTQRAQALIKRGAQVNRLGWTPLQYAASKGHLDTVKMLIANKAMVNAPGPDGTTALMMAAYDGNEAVVRYLLAHGADATMVNLQQLDAADWAREKGNTALAKQLDVLTSKVLARRAAQRQSGDDAAQAIINLDDVDAVAAPAKKSDPQSGQEHGTSRYFDLDRFNEPSEP</sequence>
<keyword evidence="5" id="KW-1133">Transmembrane helix</keyword>
<feature type="repeat" description="ANK" evidence="3">
    <location>
        <begin position="106"/>
        <end position="134"/>
    </location>
</feature>
<feature type="transmembrane region" description="Helical" evidence="5">
    <location>
        <begin position="20"/>
        <end position="39"/>
    </location>
</feature>
<accession>A0A410GAV4</accession>
<gene>
    <name evidence="6" type="ORF">CKA81_05900</name>
</gene>
<evidence type="ECO:0000256" key="4">
    <source>
        <dbReference type="SAM" id="MobiDB-lite"/>
    </source>
</evidence>
<name>A0A410GAV4_9BURK</name>
<feature type="repeat" description="ANK" evidence="3">
    <location>
        <begin position="136"/>
        <end position="168"/>
    </location>
</feature>
<dbReference type="GO" id="GO:0004842">
    <property type="term" value="F:ubiquitin-protein transferase activity"/>
    <property type="evidence" value="ECO:0007669"/>
    <property type="project" value="TreeGrafter"/>
</dbReference>
<proteinExistence type="predicted"/>
<dbReference type="AlphaFoldDB" id="A0A410GAV4"/>
<dbReference type="InterPro" id="IPR002110">
    <property type="entry name" value="Ankyrin_rpt"/>
</dbReference>
<dbReference type="Proteomes" id="UP000283474">
    <property type="component" value="Chromosome"/>
</dbReference>
<evidence type="ECO:0000256" key="2">
    <source>
        <dbReference type="ARBA" id="ARBA00023043"/>
    </source>
</evidence>
<dbReference type="PRINTS" id="PR01415">
    <property type="entry name" value="ANKYRIN"/>
</dbReference>
<keyword evidence="2 3" id="KW-0040">ANK repeat</keyword>
<dbReference type="Pfam" id="PF12796">
    <property type="entry name" value="Ank_2"/>
    <property type="match status" value="1"/>
</dbReference>
<protein>
    <submittedName>
        <fullName evidence="6">Uncharacterized protein</fullName>
    </submittedName>
</protein>
<keyword evidence="5" id="KW-0812">Transmembrane</keyword>
<organism evidence="6 7">
    <name type="scientific">Pollutimonas thiosulfatoxidans</name>
    <dbReference type="NCBI Taxonomy" id="2028345"/>
    <lineage>
        <taxon>Bacteria</taxon>
        <taxon>Pseudomonadati</taxon>
        <taxon>Pseudomonadota</taxon>
        <taxon>Betaproteobacteria</taxon>
        <taxon>Burkholderiales</taxon>
        <taxon>Alcaligenaceae</taxon>
        <taxon>Pollutimonas</taxon>
    </lineage>
</organism>
<dbReference type="Gene3D" id="1.25.40.20">
    <property type="entry name" value="Ankyrin repeat-containing domain"/>
    <property type="match status" value="1"/>
</dbReference>
<keyword evidence="7" id="KW-1185">Reference proteome</keyword>
<feature type="region of interest" description="Disordered" evidence="4">
    <location>
        <begin position="257"/>
        <end position="288"/>
    </location>
</feature>
<feature type="compositionally biased region" description="Basic and acidic residues" evidence="4">
    <location>
        <begin position="277"/>
        <end position="288"/>
    </location>
</feature>
<dbReference type="PANTHER" id="PTHR24171">
    <property type="entry name" value="ANKYRIN REPEAT DOMAIN-CONTAINING PROTEIN 39-RELATED"/>
    <property type="match status" value="1"/>
</dbReference>
<dbReference type="PROSITE" id="PS50088">
    <property type="entry name" value="ANK_REPEAT"/>
    <property type="match status" value="3"/>
</dbReference>
<feature type="repeat" description="ANK" evidence="3">
    <location>
        <begin position="169"/>
        <end position="201"/>
    </location>
</feature>
<evidence type="ECO:0000313" key="7">
    <source>
        <dbReference type="Proteomes" id="UP000283474"/>
    </source>
</evidence>
<dbReference type="GO" id="GO:0085020">
    <property type="term" value="P:protein K6-linked ubiquitination"/>
    <property type="evidence" value="ECO:0007669"/>
    <property type="project" value="TreeGrafter"/>
</dbReference>
<dbReference type="OrthoDB" id="198309at2"/>